<evidence type="ECO:0000256" key="7">
    <source>
        <dbReference type="HAMAP-Rule" id="MF_00108"/>
    </source>
</evidence>
<feature type="site" description="Positions MEP for the nucleophilic attack" evidence="7">
    <location>
        <position position="159"/>
    </location>
</feature>
<keyword evidence="6 7" id="KW-0414">Isoprene biosynthesis</keyword>
<dbReference type="RefSeq" id="WP_092403948.1">
    <property type="nucleotide sequence ID" value="NZ_FOVF01000001.1"/>
</dbReference>
<dbReference type="GO" id="GO:0050518">
    <property type="term" value="F:2-C-methyl-D-erythritol 4-phosphate cytidylyltransferase activity"/>
    <property type="evidence" value="ECO:0007669"/>
    <property type="project" value="UniProtKB-UniRule"/>
</dbReference>
<evidence type="ECO:0000256" key="4">
    <source>
        <dbReference type="ARBA" id="ARBA00022679"/>
    </source>
</evidence>
<evidence type="ECO:0000256" key="5">
    <source>
        <dbReference type="ARBA" id="ARBA00022695"/>
    </source>
</evidence>
<dbReference type="Gene3D" id="3.90.550.10">
    <property type="entry name" value="Spore Coat Polysaccharide Biosynthesis Protein SpsA, Chain A"/>
    <property type="match status" value="1"/>
</dbReference>
<accession>A0A1I4V5J8</accession>
<protein>
    <recommendedName>
        <fullName evidence="7">2-C-methyl-D-erythritol 4-phosphate cytidylyltransferase</fullName>
        <ecNumber evidence="7">2.7.7.60</ecNumber>
    </recommendedName>
    <alternativeName>
        <fullName evidence="7">4-diphosphocytidyl-2C-methyl-D-erythritol synthase</fullName>
    </alternativeName>
    <alternativeName>
        <fullName evidence="7">MEP cytidylyltransferase</fullName>
        <shortName evidence="7">MCT</shortName>
    </alternativeName>
</protein>
<keyword evidence="9" id="KW-1185">Reference proteome</keyword>
<dbReference type="PANTHER" id="PTHR32125:SF4">
    <property type="entry name" value="2-C-METHYL-D-ERYTHRITOL 4-PHOSPHATE CYTIDYLYLTRANSFERASE, CHLOROPLASTIC"/>
    <property type="match status" value="1"/>
</dbReference>
<dbReference type="PROSITE" id="PS01295">
    <property type="entry name" value="ISPD"/>
    <property type="match status" value="1"/>
</dbReference>
<comment type="similarity">
    <text evidence="3 7">Belongs to the IspD/TarI cytidylyltransferase family. IspD subfamily.</text>
</comment>
<dbReference type="STRING" id="578942.SAMN05216289_101126"/>
<dbReference type="InterPro" id="IPR001228">
    <property type="entry name" value="IspD"/>
</dbReference>
<keyword evidence="5 7" id="KW-0548">Nucleotidyltransferase</keyword>
<proteinExistence type="inferred from homology"/>
<dbReference type="AlphaFoldDB" id="A0A1I4V5J8"/>
<feature type="site" description="Transition state stabilizer" evidence="7">
    <location>
        <position position="20"/>
    </location>
</feature>
<comment type="function">
    <text evidence="7">Catalyzes the formation of 4-diphosphocytidyl-2-C-methyl-D-erythritol from CTP and 2-C-methyl-D-erythritol 4-phosphate (MEP).</text>
</comment>
<evidence type="ECO:0000313" key="8">
    <source>
        <dbReference type="EMBL" id="SFM96250.1"/>
    </source>
</evidence>
<dbReference type="HAMAP" id="MF_00108">
    <property type="entry name" value="IspD"/>
    <property type="match status" value="1"/>
</dbReference>
<dbReference type="EMBL" id="FOVF01000001">
    <property type="protein sequence ID" value="SFM96250.1"/>
    <property type="molecule type" value="Genomic_DNA"/>
</dbReference>
<evidence type="ECO:0000256" key="2">
    <source>
        <dbReference type="ARBA" id="ARBA00004787"/>
    </source>
</evidence>
<comment type="pathway">
    <text evidence="2 7">Isoprenoid biosynthesis; isopentenyl diphosphate biosynthesis via DXP pathway; isopentenyl diphosphate from 1-deoxy-D-xylulose 5-phosphate: step 2/6.</text>
</comment>
<keyword evidence="4 7" id="KW-0808">Transferase</keyword>
<dbReference type="FunFam" id="3.90.550.10:FF:000003">
    <property type="entry name" value="2-C-methyl-D-erythritol 4-phosphate cytidylyltransferase"/>
    <property type="match status" value="1"/>
</dbReference>
<dbReference type="InterPro" id="IPR029044">
    <property type="entry name" value="Nucleotide-diphossugar_trans"/>
</dbReference>
<evidence type="ECO:0000313" key="9">
    <source>
        <dbReference type="Proteomes" id="UP000198575"/>
    </source>
</evidence>
<dbReference type="InterPro" id="IPR034683">
    <property type="entry name" value="IspD/TarI"/>
</dbReference>
<dbReference type="InterPro" id="IPR050088">
    <property type="entry name" value="IspD/TarI_cytidylyltransf_bact"/>
</dbReference>
<dbReference type="CDD" id="cd02516">
    <property type="entry name" value="CDP-ME_synthetase"/>
    <property type="match status" value="1"/>
</dbReference>
<dbReference type="GO" id="GO:0019288">
    <property type="term" value="P:isopentenyl diphosphate biosynthetic process, methylerythritol 4-phosphate pathway"/>
    <property type="evidence" value="ECO:0007669"/>
    <property type="project" value="UniProtKB-UniRule"/>
</dbReference>
<sequence>MATVEHGLWCVVPAAGSGSRFGADRPKQYTLIAGKPVLQWTIERLLAHPRIAGVLVVLAGDDDFWPGLGPFASKTVLTAMGGGQRSDSVLAGLRALPDSVAAEDFVLVHDAARPCVRHADIDALIERASPAGGGLLAAPVRDTLKRADASGRVAATESRESRWRAFTPQMFRRAELDSALESAAIAGIVVSDEAMAMERAGFRPLLVEGRDDNLKLTTQADRAQIEFLLLRGVD</sequence>
<evidence type="ECO:0000256" key="1">
    <source>
        <dbReference type="ARBA" id="ARBA00001282"/>
    </source>
</evidence>
<dbReference type="SUPFAM" id="SSF53448">
    <property type="entry name" value="Nucleotide-diphospho-sugar transferases"/>
    <property type="match status" value="1"/>
</dbReference>
<evidence type="ECO:0000256" key="3">
    <source>
        <dbReference type="ARBA" id="ARBA00009789"/>
    </source>
</evidence>
<dbReference type="NCBIfam" id="TIGR00453">
    <property type="entry name" value="ispD"/>
    <property type="match status" value="1"/>
</dbReference>
<dbReference type="UniPathway" id="UPA00056">
    <property type="reaction ID" value="UER00093"/>
</dbReference>
<dbReference type="EC" id="2.7.7.60" evidence="7"/>
<evidence type="ECO:0000256" key="6">
    <source>
        <dbReference type="ARBA" id="ARBA00023229"/>
    </source>
</evidence>
<organism evidence="8 9">
    <name type="scientific">Dokdonella immobilis</name>
    <dbReference type="NCBI Taxonomy" id="578942"/>
    <lineage>
        <taxon>Bacteria</taxon>
        <taxon>Pseudomonadati</taxon>
        <taxon>Pseudomonadota</taxon>
        <taxon>Gammaproteobacteria</taxon>
        <taxon>Lysobacterales</taxon>
        <taxon>Rhodanobacteraceae</taxon>
        <taxon>Dokdonella</taxon>
    </lineage>
</organism>
<name>A0A1I4V5J8_9GAMM</name>
<dbReference type="PANTHER" id="PTHR32125">
    <property type="entry name" value="2-C-METHYL-D-ERYTHRITOL 4-PHOSPHATE CYTIDYLYLTRANSFERASE, CHLOROPLASTIC"/>
    <property type="match status" value="1"/>
</dbReference>
<reference evidence="8 9" key="1">
    <citation type="submission" date="2016-10" db="EMBL/GenBank/DDBJ databases">
        <authorList>
            <person name="de Groot N.N."/>
        </authorList>
    </citation>
    <scope>NUCLEOTIDE SEQUENCE [LARGE SCALE GENOMIC DNA]</scope>
    <source>
        <strain evidence="8 9">CGMCC 1.7659</strain>
    </source>
</reference>
<gene>
    <name evidence="7" type="primary">ispD</name>
    <name evidence="8" type="ORF">SAMN05216289_101126</name>
</gene>
<dbReference type="Pfam" id="PF01128">
    <property type="entry name" value="IspD"/>
    <property type="match status" value="1"/>
</dbReference>
<feature type="site" description="Positions MEP for the nucleophilic attack" evidence="7">
    <location>
        <position position="215"/>
    </location>
</feature>
<comment type="catalytic activity">
    <reaction evidence="1 7">
        <text>2-C-methyl-D-erythritol 4-phosphate + CTP + H(+) = 4-CDP-2-C-methyl-D-erythritol + diphosphate</text>
        <dbReference type="Rhea" id="RHEA:13429"/>
        <dbReference type="ChEBI" id="CHEBI:15378"/>
        <dbReference type="ChEBI" id="CHEBI:33019"/>
        <dbReference type="ChEBI" id="CHEBI:37563"/>
        <dbReference type="ChEBI" id="CHEBI:57823"/>
        <dbReference type="ChEBI" id="CHEBI:58262"/>
        <dbReference type="EC" id="2.7.7.60"/>
    </reaction>
</comment>
<dbReference type="InterPro" id="IPR018294">
    <property type="entry name" value="ISPD_synthase_CS"/>
</dbReference>
<dbReference type="Proteomes" id="UP000198575">
    <property type="component" value="Unassembled WGS sequence"/>
</dbReference>
<dbReference type="OrthoDB" id="9806837at2"/>
<feature type="site" description="Transition state stabilizer" evidence="7">
    <location>
        <position position="27"/>
    </location>
</feature>